<accession>A0ABT1WLT9</accession>
<evidence type="ECO:0000256" key="2">
    <source>
        <dbReference type="ARBA" id="ARBA00022801"/>
    </source>
</evidence>
<dbReference type="RefSeq" id="WP_256944588.1">
    <property type="nucleotide sequence ID" value="NZ_JANHNZ010000002.1"/>
</dbReference>
<dbReference type="PANTHER" id="PTHR47963">
    <property type="entry name" value="DEAD-BOX ATP-DEPENDENT RNA HELICASE 47, MITOCHONDRIAL"/>
    <property type="match status" value="1"/>
</dbReference>
<evidence type="ECO:0000313" key="9">
    <source>
        <dbReference type="Proteomes" id="UP001059480"/>
    </source>
</evidence>
<keyword evidence="9" id="KW-1185">Reference proteome</keyword>
<dbReference type="CDD" id="cd18787">
    <property type="entry name" value="SF2_C_DEAD"/>
    <property type="match status" value="1"/>
</dbReference>
<evidence type="ECO:0000259" key="6">
    <source>
        <dbReference type="PROSITE" id="PS51192"/>
    </source>
</evidence>
<feature type="domain" description="Helicase ATP-binding" evidence="6">
    <location>
        <begin position="34"/>
        <end position="203"/>
    </location>
</feature>
<evidence type="ECO:0000313" key="8">
    <source>
        <dbReference type="EMBL" id="MCQ9209473.1"/>
    </source>
</evidence>
<dbReference type="InterPro" id="IPR001650">
    <property type="entry name" value="Helicase_C-like"/>
</dbReference>
<dbReference type="SMART" id="SM00487">
    <property type="entry name" value="DEXDc"/>
    <property type="match status" value="1"/>
</dbReference>
<sequence length="423" mass="47222">MTEIRENTFKTTAFEQHWQDKGFTETTPIQAATFAPLQAGEDLVGISPTGTGKTLAYLLPLLDKVEAIPELQVMILAPSQELAQQIGQVASEWAALKDLRVQVIIGGANQKRQLEQLKQKPQILVGTTGRILELGKTKKIKFHQIRTVVLDEADHLLQVDQLSTTRELIKKCPSQRQLAFFSATENEPLKDINKWFNTAAKWFDMTEEAKRSIGNVKHTYLVGPVRKRDDLLRRLAHVDGMQALVFVNAIADAAILADKLDYHHIPVALLHSQANKEQRRQALNDFKTGKVTYLLTTDLASRGLDLEDLPAVIQFDLPESKEVYTHRAGRTGRMGKSGLVLSLIGERDARDLRKLLPDGASLKEVFVYGGSLVEELPKDAKINSLKTKSSKRPDSGKKQVQAKSSRKSSRPSPRNSKRKGSNR</sequence>
<keyword evidence="1" id="KW-0547">Nucleotide-binding</keyword>
<evidence type="ECO:0000256" key="5">
    <source>
        <dbReference type="SAM" id="MobiDB-lite"/>
    </source>
</evidence>
<keyword evidence="2" id="KW-0378">Hydrolase</keyword>
<protein>
    <submittedName>
        <fullName evidence="8">DEAD/DEAH box helicase</fullName>
    </submittedName>
</protein>
<dbReference type="Gene3D" id="3.40.50.300">
    <property type="entry name" value="P-loop containing nucleotide triphosphate hydrolases"/>
    <property type="match status" value="2"/>
</dbReference>
<dbReference type="InterPro" id="IPR014001">
    <property type="entry name" value="Helicase_ATP-bd"/>
</dbReference>
<evidence type="ECO:0000256" key="4">
    <source>
        <dbReference type="ARBA" id="ARBA00022840"/>
    </source>
</evidence>
<name>A0ABT1WLT9_9LACT</name>
<reference evidence="8" key="2">
    <citation type="journal article" date="2023" name="Curr. Microbiol.">
        <title>Granulicatella seriolae sp. nov., a Novel Facultative Anaerobe Isolated from Yellowtail Marine Fish.</title>
        <authorList>
            <person name="Lee M."/>
            <person name="Choi Y.J."/>
            <person name="Farooq A."/>
            <person name="Jeong J.B."/>
            <person name="Jung M.Y."/>
        </authorList>
    </citation>
    <scope>NUCLEOTIDE SEQUENCE</scope>
    <source>
        <strain evidence="8">S8</strain>
    </source>
</reference>
<reference evidence="8" key="1">
    <citation type="submission" date="2022-07" db="EMBL/GenBank/DDBJ databases">
        <authorList>
            <person name="Jung M.-Y."/>
            <person name="Lee M."/>
        </authorList>
    </citation>
    <scope>NUCLEOTIDE SEQUENCE</scope>
    <source>
        <strain evidence="8">S8</strain>
    </source>
</reference>
<dbReference type="EMBL" id="JANHNZ010000002">
    <property type="protein sequence ID" value="MCQ9209473.1"/>
    <property type="molecule type" value="Genomic_DNA"/>
</dbReference>
<feature type="compositionally biased region" description="Basic residues" evidence="5">
    <location>
        <begin position="404"/>
        <end position="423"/>
    </location>
</feature>
<dbReference type="Proteomes" id="UP001059480">
    <property type="component" value="Unassembled WGS sequence"/>
</dbReference>
<reference evidence="8" key="3">
    <citation type="journal article" date="2023" name="Microbiol. Resour. Announc.">
        <title>Draft Genome Sequence of Granulicatella sp. Strain S8, Isolated from a Marine Fish, Seriola quinqueradiata.</title>
        <authorList>
            <person name="Lee M."/>
            <person name="Farooq A."/>
            <person name="Jeong J.B."/>
            <person name="Jung M.Y."/>
        </authorList>
    </citation>
    <scope>NUCLEOTIDE SEQUENCE</scope>
    <source>
        <strain evidence="8">S8</strain>
    </source>
</reference>
<dbReference type="SMART" id="SM00490">
    <property type="entry name" value="HELICc"/>
    <property type="match status" value="1"/>
</dbReference>
<evidence type="ECO:0000256" key="1">
    <source>
        <dbReference type="ARBA" id="ARBA00022741"/>
    </source>
</evidence>
<dbReference type="Pfam" id="PF00271">
    <property type="entry name" value="Helicase_C"/>
    <property type="match status" value="1"/>
</dbReference>
<gene>
    <name evidence="8" type="ORF">NPA36_02815</name>
</gene>
<feature type="region of interest" description="Disordered" evidence="5">
    <location>
        <begin position="379"/>
        <end position="423"/>
    </location>
</feature>
<comment type="caution">
    <text evidence="8">The sequence shown here is derived from an EMBL/GenBank/DDBJ whole genome shotgun (WGS) entry which is preliminary data.</text>
</comment>
<dbReference type="InterPro" id="IPR027417">
    <property type="entry name" value="P-loop_NTPase"/>
</dbReference>
<evidence type="ECO:0000256" key="3">
    <source>
        <dbReference type="ARBA" id="ARBA00022806"/>
    </source>
</evidence>
<feature type="domain" description="Helicase C-terminal" evidence="7">
    <location>
        <begin position="230"/>
        <end position="384"/>
    </location>
</feature>
<dbReference type="GO" id="GO:0004386">
    <property type="term" value="F:helicase activity"/>
    <property type="evidence" value="ECO:0007669"/>
    <property type="project" value="UniProtKB-KW"/>
</dbReference>
<keyword evidence="4" id="KW-0067">ATP-binding</keyword>
<evidence type="ECO:0000259" key="7">
    <source>
        <dbReference type="PROSITE" id="PS51194"/>
    </source>
</evidence>
<keyword evidence="3 8" id="KW-0347">Helicase</keyword>
<dbReference type="PANTHER" id="PTHR47963:SF7">
    <property type="entry name" value="ATP-DEPENDENT RNA HELICASE YFML-RELATED"/>
    <property type="match status" value="1"/>
</dbReference>
<proteinExistence type="predicted"/>
<dbReference type="InterPro" id="IPR044742">
    <property type="entry name" value="DEAD/DEAH_RhlB"/>
</dbReference>
<dbReference type="SUPFAM" id="SSF52540">
    <property type="entry name" value="P-loop containing nucleoside triphosphate hydrolases"/>
    <property type="match status" value="1"/>
</dbReference>
<dbReference type="CDD" id="cd00268">
    <property type="entry name" value="DEADc"/>
    <property type="match status" value="1"/>
</dbReference>
<dbReference type="PROSITE" id="PS51194">
    <property type="entry name" value="HELICASE_CTER"/>
    <property type="match status" value="1"/>
</dbReference>
<dbReference type="PROSITE" id="PS51192">
    <property type="entry name" value="HELICASE_ATP_BIND_1"/>
    <property type="match status" value="1"/>
</dbReference>
<dbReference type="InterPro" id="IPR050547">
    <property type="entry name" value="DEAD_box_RNA_helicases"/>
</dbReference>
<dbReference type="InterPro" id="IPR011545">
    <property type="entry name" value="DEAD/DEAH_box_helicase_dom"/>
</dbReference>
<organism evidence="8 9">
    <name type="scientific">Granulicatella seriolae</name>
    <dbReference type="NCBI Taxonomy" id="2967226"/>
    <lineage>
        <taxon>Bacteria</taxon>
        <taxon>Bacillati</taxon>
        <taxon>Bacillota</taxon>
        <taxon>Bacilli</taxon>
        <taxon>Lactobacillales</taxon>
        <taxon>Carnobacteriaceae</taxon>
        <taxon>Granulicatella</taxon>
    </lineage>
</organism>
<dbReference type="Pfam" id="PF00270">
    <property type="entry name" value="DEAD"/>
    <property type="match status" value="1"/>
</dbReference>